<accession>A0A5B0PSL3</accession>
<proteinExistence type="predicted"/>
<keyword evidence="3" id="KW-1185">Reference proteome</keyword>
<evidence type="ECO:0000256" key="1">
    <source>
        <dbReference type="SAM" id="MobiDB-lite"/>
    </source>
</evidence>
<name>A0A5B0PSL3_PUCGR</name>
<feature type="region of interest" description="Disordered" evidence="1">
    <location>
        <begin position="1"/>
        <end position="36"/>
    </location>
</feature>
<organism evidence="2 3">
    <name type="scientific">Puccinia graminis f. sp. tritici</name>
    <dbReference type="NCBI Taxonomy" id="56615"/>
    <lineage>
        <taxon>Eukaryota</taxon>
        <taxon>Fungi</taxon>
        <taxon>Dikarya</taxon>
        <taxon>Basidiomycota</taxon>
        <taxon>Pucciniomycotina</taxon>
        <taxon>Pucciniomycetes</taxon>
        <taxon>Pucciniales</taxon>
        <taxon>Pucciniaceae</taxon>
        <taxon>Puccinia</taxon>
    </lineage>
</organism>
<evidence type="ECO:0000313" key="3">
    <source>
        <dbReference type="Proteomes" id="UP000324748"/>
    </source>
</evidence>
<reference evidence="2 3" key="1">
    <citation type="submission" date="2019-05" db="EMBL/GenBank/DDBJ databases">
        <title>Emergence of the Ug99 lineage of the wheat stem rust pathogen through somatic hybridization.</title>
        <authorList>
            <person name="Li F."/>
            <person name="Upadhyaya N.M."/>
            <person name="Sperschneider J."/>
            <person name="Matny O."/>
            <person name="Nguyen-Phuc H."/>
            <person name="Mago R."/>
            <person name="Raley C."/>
            <person name="Miller M.E."/>
            <person name="Silverstein K.A.T."/>
            <person name="Henningsen E."/>
            <person name="Hirsch C.D."/>
            <person name="Visser B."/>
            <person name="Pretorius Z.A."/>
            <person name="Steffenson B.J."/>
            <person name="Schwessinger B."/>
            <person name="Dodds P.N."/>
            <person name="Figueroa M."/>
        </authorList>
    </citation>
    <scope>NUCLEOTIDE SEQUENCE [LARGE SCALE GENOMIC DNA]</scope>
    <source>
        <strain evidence="2">21-0</strain>
    </source>
</reference>
<dbReference type="EMBL" id="VSWC01000042">
    <property type="protein sequence ID" value="KAA1103478.1"/>
    <property type="molecule type" value="Genomic_DNA"/>
</dbReference>
<dbReference type="Proteomes" id="UP000324748">
    <property type="component" value="Unassembled WGS sequence"/>
</dbReference>
<evidence type="ECO:0000313" key="2">
    <source>
        <dbReference type="EMBL" id="KAA1103478.1"/>
    </source>
</evidence>
<protein>
    <submittedName>
        <fullName evidence="2">Uncharacterized protein</fullName>
    </submittedName>
</protein>
<gene>
    <name evidence="2" type="ORF">PGT21_019015</name>
</gene>
<sequence>MSSRFTPLGLRMSPLRRLSGPSTPPAAPKQGRPPRFRLWSAPNAPLLPLGALRSCSLSAVTLTPRSQSPVIPPRPPMPEFPAEAFPELRQLRGLFPASRREHSACPKQTGQSFGQGALPAHHIPPTLKILSPRILFSPNFLPIPPLPTMSTCSRLSKAATLLQHPSDRSRRAPAPTVLIPTVVLDLPSVLGPLPAETLWTILSCPTQLASLQLPYALFSPPSHLLNLHNPP</sequence>
<comment type="caution">
    <text evidence="2">The sequence shown here is derived from an EMBL/GenBank/DDBJ whole genome shotgun (WGS) entry which is preliminary data.</text>
</comment>
<dbReference type="AlphaFoldDB" id="A0A5B0PSL3"/>